<dbReference type="InterPro" id="IPR050185">
    <property type="entry name" value="Ub_carboxyl-term_hydrolase"/>
</dbReference>
<feature type="compositionally biased region" description="Basic and acidic residues" evidence="1">
    <location>
        <begin position="275"/>
        <end position="285"/>
    </location>
</feature>
<dbReference type="Gene3D" id="3.90.70.10">
    <property type="entry name" value="Cysteine proteinases"/>
    <property type="match status" value="1"/>
</dbReference>
<dbReference type="PANTHER" id="PTHR21646">
    <property type="entry name" value="UBIQUITIN CARBOXYL-TERMINAL HYDROLASE"/>
    <property type="match status" value="1"/>
</dbReference>
<accession>A0A9W7G0X9</accession>
<dbReference type="Proteomes" id="UP001165065">
    <property type="component" value="Unassembled WGS sequence"/>
</dbReference>
<protein>
    <recommendedName>
        <fullName evidence="2">USP domain-containing protein</fullName>
    </recommendedName>
</protein>
<dbReference type="InterPro" id="IPR018200">
    <property type="entry name" value="USP_CS"/>
</dbReference>
<dbReference type="SUPFAM" id="SSF54001">
    <property type="entry name" value="Cysteine proteinases"/>
    <property type="match status" value="1"/>
</dbReference>
<sequence length="420" mass="46692">MMQARDPTSPPTSPTWRLCTVLKVLPFSSPPPTSYSPYPSSSNVKVPNANSASLPQYALVSFLDLKEKEIWVNVFSEDVCDAYTHVKMVREIDRYGMNVDNPNLSAEVGETYQGGTSAYPGAKAAARRRQTAVSATQPQCLEEEKVDPSVSDCVVRRGESVGVGLKNLGNSCFMNAVLQVVVRTPRFKEYFLSGRYSTEVRSSNPSGGTSGRLVSCVARFVRAYHSSKFSVISPVELFEATGEHTKLLRGKGQQDAEEYLSLHLLENLHHDLQRVGRKEGEGEGGKEDEEEKKERGWGSKESLVFKEDTSANLSLEKRRRKSVEDSFIEDTFTGYFVSSVRCIICGDKTCKYDSFKTLPLAIPEMKKEGGETSIFECLESFERKEEVEGVECDVCGGKVVKETSQRIVEAPKVLVIQLKR</sequence>
<dbReference type="PROSITE" id="PS00972">
    <property type="entry name" value="USP_1"/>
    <property type="match status" value="1"/>
</dbReference>
<feature type="domain" description="USP" evidence="2">
    <location>
        <begin position="163"/>
        <end position="420"/>
    </location>
</feature>
<dbReference type="PROSITE" id="PS50235">
    <property type="entry name" value="USP_3"/>
    <property type="match status" value="1"/>
</dbReference>
<keyword evidence="4" id="KW-1185">Reference proteome</keyword>
<evidence type="ECO:0000313" key="3">
    <source>
        <dbReference type="EMBL" id="GMI26826.1"/>
    </source>
</evidence>
<dbReference type="Pfam" id="PF00443">
    <property type="entry name" value="UCH"/>
    <property type="match status" value="1"/>
</dbReference>
<proteinExistence type="predicted"/>
<reference evidence="4" key="1">
    <citation type="journal article" date="2023" name="Commun. Biol.">
        <title>Genome analysis of Parmales, the sister group of diatoms, reveals the evolutionary specialization of diatoms from phago-mixotrophs to photoautotrophs.</title>
        <authorList>
            <person name="Ban H."/>
            <person name="Sato S."/>
            <person name="Yoshikawa S."/>
            <person name="Yamada K."/>
            <person name="Nakamura Y."/>
            <person name="Ichinomiya M."/>
            <person name="Sato N."/>
            <person name="Blanc-Mathieu R."/>
            <person name="Endo H."/>
            <person name="Kuwata A."/>
            <person name="Ogata H."/>
        </authorList>
    </citation>
    <scope>NUCLEOTIDE SEQUENCE [LARGE SCALE GENOMIC DNA]</scope>
</reference>
<organism evidence="3 4">
    <name type="scientific">Triparma columacea</name>
    <dbReference type="NCBI Taxonomy" id="722753"/>
    <lineage>
        <taxon>Eukaryota</taxon>
        <taxon>Sar</taxon>
        <taxon>Stramenopiles</taxon>
        <taxon>Ochrophyta</taxon>
        <taxon>Bolidophyceae</taxon>
        <taxon>Parmales</taxon>
        <taxon>Triparmaceae</taxon>
        <taxon>Triparma</taxon>
    </lineage>
</organism>
<name>A0A9W7G0X9_9STRA</name>
<evidence type="ECO:0000313" key="4">
    <source>
        <dbReference type="Proteomes" id="UP001165065"/>
    </source>
</evidence>
<dbReference type="EMBL" id="BRYA01000635">
    <property type="protein sequence ID" value="GMI26826.1"/>
    <property type="molecule type" value="Genomic_DNA"/>
</dbReference>
<dbReference type="GO" id="GO:0016579">
    <property type="term" value="P:protein deubiquitination"/>
    <property type="evidence" value="ECO:0007669"/>
    <property type="project" value="InterPro"/>
</dbReference>
<dbReference type="InterPro" id="IPR001394">
    <property type="entry name" value="Peptidase_C19_UCH"/>
</dbReference>
<dbReference type="GO" id="GO:0004843">
    <property type="term" value="F:cysteine-type deubiquitinase activity"/>
    <property type="evidence" value="ECO:0007669"/>
    <property type="project" value="InterPro"/>
</dbReference>
<dbReference type="AlphaFoldDB" id="A0A9W7G0X9"/>
<comment type="caution">
    <text evidence="3">The sequence shown here is derived from an EMBL/GenBank/DDBJ whole genome shotgun (WGS) entry which is preliminary data.</text>
</comment>
<dbReference type="InterPro" id="IPR038765">
    <property type="entry name" value="Papain-like_cys_pep_sf"/>
</dbReference>
<gene>
    <name evidence="3" type="ORF">TrCOL_g10282</name>
</gene>
<dbReference type="InterPro" id="IPR028889">
    <property type="entry name" value="USP"/>
</dbReference>
<evidence type="ECO:0000256" key="1">
    <source>
        <dbReference type="SAM" id="MobiDB-lite"/>
    </source>
</evidence>
<feature type="region of interest" description="Disordered" evidence="1">
    <location>
        <begin position="275"/>
        <end position="298"/>
    </location>
</feature>
<dbReference type="OrthoDB" id="2248014at2759"/>
<evidence type="ECO:0000259" key="2">
    <source>
        <dbReference type="PROSITE" id="PS50235"/>
    </source>
</evidence>